<dbReference type="AlphaFoldDB" id="A0A0C9WVZ6"/>
<feature type="chain" id="PRO_5002206105" evidence="1">
    <location>
        <begin position="24"/>
        <end position="62"/>
    </location>
</feature>
<feature type="signal peptide" evidence="1">
    <location>
        <begin position="1"/>
        <end position="23"/>
    </location>
</feature>
<keyword evidence="3" id="KW-1185">Reference proteome</keyword>
<sequence length="62" mass="7291">WALVVVQRLWWWALVAIRPHSQAIIIVRRRTCWAPMDVHGRSSLFLNCGGGSMVVVRPHQWW</sequence>
<protein>
    <submittedName>
        <fullName evidence="2">Uncharacterized protein</fullName>
    </submittedName>
</protein>
<proteinExistence type="predicted"/>
<organism evidence="2 3">
    <name type="scientific">Laccaria amethystina LaAM-08-1</name>
    <dbReference type="NCBI Taxonomy" id="1095629"/>
    <lineage>
        <taxon>Eukaryota</taxon>
        <taxon>Fungi</taxon>
        <taxon>Dikarya</taxon>
        <taxon>Basidiomycota</taxon>
        <taxon>Agaricomycotina</taxon>
        <taxon>Agaricomycetes</taxon>
        <taxon>Agaricomycetidae</taxon>
        <taxon>Agaricales</taxon>
        <taxon>Agaricineae</taxon>
        <taxon>Hydnangiaceae</taxon>
        <taxon>Laccaria</taxon>
    </lineage>
</organism>
<reference evidence="2 3" key="1">
    <citation type="submission" date="2014-04" db="EMBL/GenBank/DDBJ databases">
        <authorList>
            <consortium name="DOE Joint Genome Institute"/>
            <person name="Kuo A."/>
            <person name="Kohler A."/>
            <person name="Nagy L.G."/>
            <person name="Floudas D."/>
            <person name="Copeland A."/>
            <person name="Barry K.W."/>
            <person name="Cichocki N."/>
            <person name="Veneault-Fourrey C."/>
            <person name="LaButti K."/>
            <person name="Lindquist E.A."/>
            <person name="Lipzen A."/>
            <person name="Lundell T."/>
            <person name="Morin E."/>
            <person name="Murat C."/>
            <person name="Sun H."/>
            <person name="Tunlid A."/>
            <person name="Henrissat B."/>
            <person name="Grigoriev I.V."/>
            <person name="Hibbett D.S."/>
            <person name="Martin F."/>
            <person name="Nordberg H.P."/>
            <person name="Cantor M.N."/>
            <person name="Hua S.X."/>
        </authorList>
    </citation>
    <scope>NUCLEOTIDE SEQUENCE [LARGE SCALE GENOMIC DNA]</scope>
    <source>
        <strain evidence="2 3">LaAM-08-1</strain>
    </source>
</reference>
<evidence type="ECO:0000256" key="1">
    <source>
        <dbReference type="SAM" id="SignalP"/>
    </source>
</evidence>
<dbReference type="HOGENOM" id="CLU_2928977_0_0_1"/>
<name>A0A0C9WVZ6_9AGAR</name>
<keyword evidence="1" id="KW-0732">Signal</keyword>
<accession>A0A0C9WVZ6</accession>
<feature type="non-terminal residue" evidence="2">
    <location>
        <position position="1"/>
    </location>
</feature>
<gene>
    <name evidence="2" type="ORF">K443DRAFT_118008</name>
</gene>
<evidence type="ECO:0000313" key="2">
    <source>
        <dbReference type="EMBL" id="KIJ89421.1"/>
    </source>
</evidence>
<dbReference type="Proteomes" id="UP000054477">
    <property type="component" value="Unassembled WGS sequence"/>
</dbReference>
<dbReference type="EMBL" id="KN839756">
    <property type="protein sequence ID" value="KIJ89421.1"/>
    <property type="molecule type" value="Genomic_DNA"/>
</dbReference>
<reference evidence="3" key="2">
    <citation type="submission" date="2015-01" db="EMBL/GenBank/DDBJ databases">
        <title>Evolutionary Origins and Diversification of the Mycorrhizal Mutualists.</title>
        <authorList>
            <consortium name="DOE Joint Genome Institute"/>
            <consortium name="Mycorrhizal Genomics Consortium"/>
            <person name="Kohler A."/>
            <person name="Kuo A."/>
            <person name="Nagy L.G."/>
            <person name="Floudas D."/>
            <person name="Copeland A."/>
            <person name="Barry K.W."/>
            <person name="Cichocki N."/>
            <person name="Veneault-Fourrey C."/>
            <person name="LaButti K."/>
            <person name="Lindquist E.A."/>
            <person name="Lipzen A."/>
            <person name="Lundell T."/>
            <person name="Morin E."/>
            <person name="Murat C."/>
            <person name="Riley R."/>
            <person name="Ohm R."/>
            <person name="Sun H."/>
            <person name="Tunlid A."/>
            <person name="Henrissat B."/>
            <person name="Grigoriev I.V."/>
            <person name="Hibbett D.S."/>
            <person name="Martin F."/>
        </authorList>
    </citation>
    <scope>NUCLEOTIDE SEQUENCE [LARGE SCALE GENOMIC DNA]</scope>
    <source>
        <strain evidence="3">LaAM-08-1</strain>
    </source>
</reference>
<evidence type="ECO:0000313" key="3">
    <source>
        <dbReference type="Proteomes" id="UP000054477"/>
    </source>
</evidence>